<reference evidence="3 4" key="1">
    <citation type="submission" date="2017-09" db="EMBL/GenBank/DDBJ databases">
        <title>WGS assembly of Aquilegia coerulea Goldsmith.</title>
        <authorList>
            <person name="Hodges S."/>
            <person name="Kramer E."/>
            <person name="Nordborg M."/>
            <person name="Tomkins J."/>
            <person name="Borevitz J."/>
            <person name="Derieg N."/>
            <person name="Yan J."/>
            <person name="Mihaltcheva S."/>
            <person name="Hayes R.D."/>
            <person name="Rokhsar D."/>
        </authorList>
    </citation>
    <scope>NUCLEOTIDE SEQUENCE [LARGE SCALE GENOMIC DNA]</scope>
    <source>
        <strain evidence="4">cv. Goldsmith</strain>
    </source>
</reference>
<dbReference type="InterPro" id="IPR040256">
    <property type="entry name" value="At4g02000-like"/>
</dbReference>
<dbReference type="PANTHER" id="PTHR31286">
    <property type="entry name" value="GLYCINE-RICH CELL WALL STRUCTURAL PROTEIN 1.8-LIKE"/>
    <property type="match status" value="1"/>
</dbReference>
<proteinExistence type="predicted"/>
<gene>
    <name evidence="3" type="ORF">AQUCO_00500524v1</name>
</gene>
<evidence type="ECO:0000256" key="1">
    <source>
        <dbReference type="SAM" id="MobiDB-lite"/>
    </source>
</evidence>
<evidence type="ECO:0000313" key="4">
    <source>
        <dbReference type="Proteomes" id="UP000230069"/>
    </source>
</evidence>
<dbReference type="STRING" id="218851.A0A2G5ESA6"/>
<dbReference type="Pfam" id="PF14111">
    <property type="entry name" value="DUF4283"/>
    <property type="match status" value="1"/>
</dbReference>
<evidence type="ECO:0000259" key="2">
    <source>
        <dbReference type="Pfam" id="PF14111"/>
    </source>
</evidence>
<dbReference type="InterPro" id="IPR025558">
    <property type="entry name" value="DUF4283"/>
</dbReference>
<dbReference type="Proteomes" id="UP000230069">
    <property type="component" value="Unassembled WGS sequence"/>
</dbReference>
<organism evidence="3 4">
    <name type="scientific">Aquilegia coerulea</name>
    <name type="common">Rocky mountain columbine</name>
    <dbReference type="NCBI Taxonomy" id="218851"/>
    <lineage>
        <taxon>Eukaryota</taxon>
        <taxon>Viridiplantae</taxon>
        <taxon>Streptophyta</taxon>
        <taxon>Embryophyta</taxon>
        <taxon>Tracheophyta</taxon>
        <taxon>Spermatophyta</taxon>
        <taxon>Magnoliopsida</taxon>
        <taxon>Ranunculales</taxon>
        <taxon>Ranunculaceae</taxon>
        <taxon>Thalictroideae</taxon>
        <taxon>Aquilegia</taxon>
    </lineage>
</organism>
<sequence>MAFETVNDTSILVGEKDQGSKMWASLFASNDVEKSWPLEWIEPEMEGDVTVVPRTILDKGVNLWKDHLVGYFIDKRMSFSLVKRSVEKEWKVKGGLQITTDGKLYYFKFVDPDDRRRILEEGPIFVAGRIMVIRQWSGEVFDKKNQITSVPIWVKCYDIPTQMWSKEGLSLIGSRIEKPKCSDTMTMKMERLDFARICVEIQADTIFPTNLKFKMGDGKTAVIGVEYNWKPQCCSNCNVFGHMTRNCQPKKGTNWVQREAVQPAQSVASGGDQRDAQQRNKTVAETSQEERTSKRKTATKFCSWEGKDNKGCK</sequence>
<name>A0A2G5ESA6_AQUCA</name>
<protein>
    <recommendedName>
        <fullName evidence="2">DUF4283 domain-containing protein</fullName>
    </recommendedName>
</protein>
<dbReference type="OrthoDB" id="1939300at2759"/>
<dbReference type="AlphaFoldDB" id="A0A2G5ESA6"/>
<dbReference type="EMBL" id="KZ305022">
    <property type="protein sequence ID" value="PIA58633.1"/>
    <property type="molecule type" value="Genomic_DNA"/>
</dbReference>
<feature type="domain" description="DUF4283" evidence="2">
    <location>
        <begin position="62"/>
        <end position="138"/>
    </location>
</feature>
<evidence type="ECO:0000313" key="3">
    <source>
        <dbReference type="EMBL" id="PIA58633.1"/>
    </source>
</evidence>
<accession>A0A2G5ESA6</accession>
<dbReference type="PANTHER" id="PTHR31286:SF180">
    <property type="entry name" value="OS10G0362600 PROTEIN"/>
    <property type="match status" value="1"/>
</dbReference>
<dbReference type="InParanoid" id="A0A2G5ESA6"/>
<keyword evidence="4" id="KW-1185">Reference proteome</keyword>
<feature type="region of interest" description="Disordered" evidence="1">
    <location>
        <begin position="263"/>
        <end position="300"/>
    </location>
</feature>